<keyword evidence="2" id="KW-1185">Reference proteome</keyword>
<gene>
    <name evidence="1" type="ORF">EXIGLDRAFT_737235</name>
</gene>
<accession>A0A165J2C1</accession>
<reference evidence="1 2" key="1">
    <citation type="journal article" date="2016" name="Mol. Biol. Evol.">
        <title>Comparative Genomics of Early-Diverging Mushroom-Forming Fungi Provides Insights into the Origins of Lignocellulose Decay Capabilities.</title>
        <authorList>
            <person name="Nagy L.G."/>
            <person name="Riley R."/>
            <person name="Tritt A."/>
            <person name="Adam C."/>
            <person name="Daum C."/>
            <person name="Floudas D."/>
            <person name="Sun H."/>
            <person name="Yadav J.S."/>
            <person name="Pangilinan J."/>
            <person name="Larsson K.H."/>
            <person name="Matsuura K."/>
            <person name="Barry K."/>
            <person name="Labutti K."/>
            <person name="Kuo R."/>
            <person name="Ohm R.A."/>
            <person name="Bhattacharya S.S."/>
            <person name="Shirouzu T."/>
            <person name="Yoshinaga Y."/>
            <person name="Martin F.M."/>
            <person name="Grigoriev I.V."/>
            <person name="Hibbett D.S."/>
        </authorList>
    </citation>
    <scope>NUCLEOTIDE SEQUENCE [LARGE SCALE GENOMIC DNA]</scope>
    <source>
        <strain evidence="1 2">HHB12029</strain>
    </source>
</reference>
<protein>
    <submittedName>
        <fullName evidence="1">Uncharacterized protein</fullName>
    </submittedName>
</protein>
<feature type="non-terminal residue" evidence="1">
    <location>
        <position position="74"/>
    </location>
</feature>
<proteinExistence type="predicted"/>
<dbReference type="Proteomes" id="UP000077266">
    <property type="component" value="Unassembled WGS sequence"/>
</dbReference>
<dbReference type="EMBL" id="KV425976">
    <property type="protein sequence ID" value="KZV94226.1"/>
    <property type="molecule type" value="Genomic_DNA"/>
</dbReference>
<dbReference type="AlphaFoldDB" id="A0A165J2C1"/>
<dbReference type="InParanoid" id="A0A165J2C1"/>
<name>A0A165J2C1_EXIGL</name>
<sequence length="74" mass="8516">MLIRLRHTPRESWRRFTTSVRGVQHRVRSTDNYARNFMKDQRNGLFVANTALALKATRVSRSEMAAVIQSGIAI</sequence>
<evidence type="ECO:0000313" key="2">
    <source>
        <dbReference type="Proteomes" id="UP000077266"/>
    </source>
</evidence>
<organism evidence="1 2">
    <name type="scientific">Exidia glandulosa HHB12029</name>
    <dbReference type="NCBI Taxonomy" id="1314781"/>
    <lineage>
        <taxon>Eukaryota</taxon>
        <taxon>Fungi</taxon>
        <taxon>Dikarya</taxon>
        <taxon>Basidiomycota</taxon>
        <taxon>Agaricomycotina</taxon>
        <taxon>Agaricomycetes</taxon>
        <taxon>Auriculariales</taxon>
        <taxon>Exidiaceae</taxon>
        <taxon>Exidia</taxon>
    </lineage>
</organism>
<evidence type="ECO:0000313" key="1">
    <source>
        <dbReference type="EMBL" id="KZV94226.1"/>
    </source>
</evidence>